<dbReference type="InterPro" id="IPR012093">
    <property type="entry name" value="Pirin"/>
</dbReference>
<evidence type="ECO:0000256" key="2">
    <source>
        <dbReference type="RuleBase" id="RU003457"/>
    </source>
</evidence>
<proteinExistence type="inferred from homology"/>
<sequence length="382" mass="43187">MTKIEGQSQEKKVKRSSGSAFKLTIVSLFIALACIYYKFSAVTEVHDIKLGARNDQDSMASQNRDYDQLKDNNDGINDDRIYRSILTHFIAGEQEEGVGARVRRSVGTYQMRRFTPFLMLDDFTVAPPNGFPDHPHHGQETITYVTDGMIAHEDITGSKGVLLKGDLQFMTAGKGIVHSEIPVTTKDGKPCRGLQLWVDLPSDMKNIDPRYRNLRGNETPVAYPNENLEVRVISGKSYGVESLRDLAYTPVHLYHFLANKTGTEFVQDIPEDFNVFIYVMKGSIQVNDVELTTFSSAFFDVDGNAIRGKALSEDAQFAIIAGRILDQEVIQHGPFVETNREKLMEVFRNYQEEKNGFENAHSWRSSIHDGISEEEALKLYRE</sequence>
<dbReference type="InterPro" id="IPR011051">
    <property type="entry name" value="RmlC_Cupin_sf"/>
</dbReference>
<accession>A0A0W0CQR6</accession>
<dbReference type="VEuPathDB" id="FungiDB:GWK60_I03641"/>
<dbReference type="PANTHER" id="PTHR13903:SF8">
    <property type="entry name" value="PIRIN"/>
    <property type="match status" value="1"/>
</dbReference>
<dbReference type="Pfam" id="PF05726">
    <property type="entry name" value="Pirin_C"/>
    <property type="match status" value="1"/>
</dbReference>
<keyword evidence="3" id="KW-0175">Coiled coil</keyword>
<gene>
    <name evidence="7" type="ORF">AO440_002687</name>
</gene>
<evidence type="ECO:0000259" key="6">
    <source>
        <dbReference type="Pfam" id="PF05726"/>
    </source>
</evidence>
<feature type="domain" description="Pirin C-terminal" evidence="6">
    <location>
        <begin position="260"/>
        <end position="356"/>
    </location>
</feature>
<evidence type="ECO:0000259" key="5">
    <source>
        <dbReference type="Pfam" id="PF02678"/>
    </source>
</evidence>
<dbReference type="AlphaFoldDB" id="A0A0W0CQR6"/>
<feature type="coiled-coil region" evidence="3">
    <location>
        <begin position="52"/>
        <end position="79"/>
    </location>
</feature>
<reference evidence="7 8" key="1">
    <citation type="submission" date="2015-10" db="EMBL/GenBank/DDBJ databases">
        <title>Draft genomes sequences of Candida glabrata isolates 1A, 1B, 2A, 2B, 3A and 3B.</title>
        <authorList>
            <person name="Haavelsrud O.E."/>
            <person name="Gaustad P."/>
        </authorList>
    </citation>
    <scope>NUCLEOTIDE SEQUENCE [LARGE SCALE GENOMIC DNA]</scope>
    <source>
        <strain evidence="7">910700640</strain>
    </source>
</reference>
<dbReference type="CDD" id="cd02247">
    <property type="entry name" value="cupin_pirin_C"/>
    <property type="match status" value="1"/>
</dbReference>
<evidence type="ECO:0000256" key="1">
    <source>
        <dbReference type="ARBA" id="ARBA00008416"/>
    </source>
</evidence>
<dbReference type="PROSITE" id="PS51257">
    <property type="entry name" value="PROKAR_LIPOPROTEIN"/>
    <property type="match status" value="1"/>
</dbReference>
<dbReference type="Pfam" id="PF02678">
    <property type="entry name" value="Pirin"/>
    <property type="match status" value="1"/>
</dbReference>
<dbReference type="InterPro" id="IPR014710">
    <property type="entry name" value="RmlC-like_jellyroll"/>
</dbReference>
<keyword evidence="4" id="KW-0472">Membrane</keyword>
<evidence type="ECO:0000313" key="8">
    <source>
        <dbReference type="Proteomes" id="UP000054886"/>
    </source>
</evidence>
<comment type="caution">
    <text evidence="7">The sequence shown here is derived from an EMBL/GenBank/DDBJ whole genome shotgun (WGS) entry which is preliminary data.</text>
</comment>
<dbReference type="SUPFAM" id="SSF51182">
    <property type="entry name" value="RmlC-like cupins"/>
    <property type="match status" value="1"/>
</dbReference>
<dbReference type="Gene3D" id="2.60.120.10">
    <property type="entry name" value="Jelly Rolls"/>
    <property type="match status" value="2"/>
</dbReference>
<dbReference type="Proteomes" id="UP000054886">
    <property type="component" value="Unassembled WGS sequence"/>
</dbReference>
<dbReference type="EMBL" id="LLZZ01000114">
    <property type="protein sequence ID" value="KTB05155.1"/>
    <property type="molecule type" value="Genomic_DNA"/>
</dbReference>
<dbReference type="VEuPathDB" id="FungiDB:GVI51_I07997"/>
<dbReference type="OMA" id="GRMRHRD"/>
<dbReference type="VEuPathDB" id="FungiDB:CAGL0I08151g"/>
<dbReference type="CDD" id="cd02909">
    <property type="entry name" value="cupin_pirin_N"/>
    <property type="match status" value="1"/>
</dbReference>
<dbReference type="OrthoDB" id="198735at2759"/>
<dbReference type="InterPro" id="IPR008778">
    <property type="entry name" value="Pirin_C_dom"/>
</dbReference>
<dbReference type="PANTHER" id="PTHR13903">
    <property type="entry name" value="PIRIN-RELATED"/>
    <property type="match status" value="1"/>
</dbReference>
<evidence type="ECO:0000313" key="7">
    <source>
        <dbReference type="EMBL" id="KTB05155.1"/>
    </source>
</evidence>
<evidence type="ECO:0000256" key="3">
    <source>
        <dbReference type="SAM" id="Coils"/>
    </source>
</evidence>
<dbReference type="PhylomeDB" id="A0A0W0CQR6"/>
<feature type="domain" description="Pirin N-terminal" evidence="5">
    <location>
        <begin position="100"/>
        <end position="198"/>
    </location>
</feature>
<organism evidence="7 8">
    <name type="scientific">Candida glabrata</name>
    <name type="common">Yeast</name>
    <name type="synonym">Torulopsis glabrata</name>
    <dbReference type="NCBI Taxonomy" id="5478"/>
    <lineage>
        <taxon>Eukaryota</taxon>
        <taxon>Fungi</taxon>
        <taxon>Dikarya</taxon>
        <taxon>Ascomycota</taxon>
        <taxon>Saccharomycotina</taxon>
        <taxon>Saccharomycetes</taxon>
        <taxon>Saccharomycetales</taxon>
        <taxon>Saccharomycetaceae</taxon>
        <taxon>Nakaseomyces</taxon>
    </lineage>
</organism>
<dbReference type="VEuPathDB" id="FungiDB:B1J91_I08151g"/>
<keyword evidence="4" id="KW-1133">Transmembrane helix</keyword>
<name>A0A0W0CQR6_CANGB</name>
<feature type="transmembrane region" description="Helical" evidence="4">
    <location>
        <begin position="20"/>
        <end position="39"/>
    </location>
</feature>
<comment type="similarity">
    <text evidence="1 2">Belongs to the pirin family.</text>
</comment>
<evidence type="ECO:0000256" key="4">
    <source>
        <dbReference type="SAM" id="Phobius"/>
    </source>
</evidence>
<protein>
    <submittedName>
        <fullName evidence="7">Pirin-like protein</fullName>
    </submittedName>
</protein>
<keyword evidence="4" id="KW-0812">Transmembrane</keyword>
<dbReference type="InterPro" id="IPR003829">
    <property type="entry name" value="Pirin_N_dom"/>
</dbReference>